<comment type="caution">
    <text evidence="2">The sequence shown here is derived from an EMBL/GenBank/DDBJ whole genome shotgun (WGS) entry which is preliminary data.</text>
</comment>
<sequence length="190" mass="20709">MADDRQQIFREKALRLYMANSQKMVLPRLIRPRALGYFWGLIALLGLGAGLLSSVQVPVHVTGRGLIVARDSPTGTELVLLALLPPDSRVDLAPAQHLLARFATNREPLRASVMSVESHVMSPQAIRERFSLDAALSGSVTEPAAVAVARVEFIPGEIPYVAYAGSISHIEVVTGTRRIIDLVPRLHSFL</sequence>
<dbReference type="Proteomes" id="UP001291309">
    <property type="component" value="Unassembled WGS sequence"/>
</dbReference>
<gene>
    <name evidence="2" type="ORF">SYV04_17725</name>
</gene>
<evidence type="ECO:0000256" key="1">
    <source>
        <dbReference type="SAM" id="Phobius"/>
    </source>
</evidence>
<keyword evidence="1" id="KW-0472">Membrane</keyword>
<name>A0ABU5H855_9BACT</name>
<keyword evidence="3" id="KW-1185">Reference proteome</keyword>
<keyword evidence="1" id="KW-1133">Transmembrane helix</keyword>
<proteinExistence type="predicted"/>
<protein>
    <submittedName>
        <fullName evidence="2">Uncharacterized protein</fullName>
    </submittedName>
</protein>
<reference evidence="2 3" key="1">
    <citation type="submission" date="2023-12" db="EMBL/GenBank/DDBJ databases">
        <title>the genome sequence of Hyalangium sp. s54d21.</title>
        <authorList>
            <person name="Zhang X."/>
        </authorList>
    </citation>
    <scope>NUCLEOTIDE SEQUENCE [LARGE SCALE GENOMIC DNA]</scope>
    <source>
        <strain evidence="3">s54d21</strain>
    </source>
</reference>
<dbReference type="RefSeq" id="WP_321546987.1">
    <property type="nucleotide sequence ID" value="NZ_JAXIVS010000005.1"/>
</dbReference>
<evidence type="ECO:0000313" key="3">
    <source>
        <dbReference type="Proteomes" id="UP001291309"/>
    </source>
</evidence>
<keyword evidence="1" id="KW-0812">Transmembrane</keyword>
<accession>A0ABU5H855</accession>
<organism evidence="2 3">
    <name type="scientific">Hyalangium rubrum</name>
    <dbReference type="NCBI Taxonomy" id="3103134"/>
    <lineage>
        <taxon>Bacteria</taxon>
        <taxon>Pseudomonadati</taxon>
        <taxon>Myxococcota</taxon>
        <taxon>Myxococcia</taxon>
        <taxon>Myxococcales</taxon>
        <taxon>Cystobacterineae</taxon>
        <taxon>Archangiaceae</taxon>
        <taxon>Hyalangium</taxon>
    </lineage>
</organism>
<dbReference type="EMBL" id="JAXIVS010000005">
    <property type="protein sequence ID" value="MDY7228265.1"/>
    <property type="molecule type" value="Genomic_DNA"/>
</dbReference>
<feature type="transmembrane region" description="Helical" evidence="1">
    <location>
        <begin position="34"/>
        <end position="52"/>
    </location>
</feature>
<evidence type="ECO:0000313" key="2">
    <source>
        <dbReference type="EMBL" id="MDY7228265.1"/>
    </source>
</evidence>